<dbReference type="InterPro" id="IPR036188">
    <property type="entry name" value="FAD/NAD-bd_sf"/>
</dbReference>
<name>A0AA41Q6C4_9ACTN</name>
<accession>A0AA41Q6C4</accession>
<evidence type="ECO:0000256" key="2">
    <source>
        <dbReference type="ARBA" id="ARBA00023033"/>
    </source>
</evidence>
<keyword evidence="2 5" id="KW-0503">Monooxygenase</keyword>
<dbReference type="Pfam" id="PF01494">
    <property type="entry name" value="FAD_binding_3"/>
    <property type="match status" value="1"/>
</dbReference>
<dbReference type="SUPFAM" id="SSF51905">
    <property type="entry name" value="FAD/NAD(P)-binding domain"/>
    <property type="match status" value="1"/>
</dbReference>
<feature type="transmembrane region" description="Helical" evidence="3">
    <location>
        <begin position="12"/>
        <end position="31"/>
    </location>
</feature>
<dbReference type="PRINTS" id="PR00420">
    <property type="entry name" value="RNGMNOXGNASE"/>
</dbReference>
<keyword evidence="3" id="KW-1133">Transmembrane helix</keyword>
<dbReference type="GO" id="GO:0071949">
    <property type="term" value="F:FAD binding"/>
    <property type="evidence" value="ECO:0007669"/>
    <property type="project" value="InterPro"/>
</dbReference>
<dbReference type="EMBL" id="JAKFHA010000033">
    <property type="protein sequence ID" value="MCF2532405.1"/>
    <property type="molecule type" value="Genomic_DNA"/>
</dbReference>
<evidence type="ECO:0000256" key="3">
    <source>
        <dbReference type="SAM" id="Phobius"/>
    </source>
</evidence>
<dbReference type="PANTHER" id="PTHR13789">
    <property type="entry name" value="MONOOXYGENASE"/>
    <property type="match status" value="1"/>
</dbReference>
<evidence type="ECO:0000256" key="1">
    <source>
        <dbReference type="ARBA" id="ARBA00023002"/>
    </source>
</evidence>
<feature type="domain" description="FAD-binding" evidence="4">
    <location>
        <begin position="12"/>
        <end position="348"/>
    </location>
</feature>
<reference evidence="5" key="1">
    <citation type="submission" date="2022-01" db="EMBL/GenBank/DDBJ databases">
        <title>Genome-Based Taxonomic Classification of the Phylum Actinobacteria.</title>
        <authorList>
            <person name="Gao Y."/>
        </authorList>
    </citation>
    <scope>NUCLEOTIDE SEQUENCE</scope>
    <source>
        <strain evidence="5">KLBMP 8922</strain>
    </source>
</reference>
<evidence type="ECO:0000313" key="6">
    <source>
        <dbReference type="Proteomes" id="UP001165378"/>
    </source>
</evidence>
<comment type="caution">
    <text evidence="5">The sequence shown here is derived from an EMBL/GenBank/DDBJ whole genome shotgun (WGS) entry which is preliminary data.</text>
</comment>
<evidence type="ECO:0000313" key="5">
    <source>
        <dbReference type="EMBL" id="MCF2532405.1"/>
    </source>
</evidence>
<dbReference type="PANTHER" id="PTHR13789:SF309">
    <property type="entry name" value="PUTATIVE (AFU_ORTHOLOGUE AFUA_6G14510)-RELATED"/>
    <property type="match status" value="1"/>
</dbReference>
<protein>
    <submittedName>
        <fullName evidence="5">FAD-dependent monooxygenase</fullName>
    </submittedName>
</protein>
<dbReference type="InterPro" id="IPR002938">
    <property type="entry name" value="FAD-bd"/>
</dbReference>
<dbReference type="RefSeq" id="WP_235057184.1">
    <property type="nucleotide sequence ID" value="NZ_JAKFHA010000033.1"/>
</dbReference>
<sequence length="406" mass="42111">MATLDPAHGKTAVVVGGGIGGLSAAIGLRLIGWRVTVLERSSSPDDAGAGISLQANGLQALDGLGAGAAVRAAGERQRSGGIRTPSGRRLSHMDVAQADARLGSPVYSFHRARLHEALRAALPAGVLRTNARVTGVDVQAHGARVAYRLDGAELGVEAGLVVAADGTHSRLRALVAPTAAEAVYSGSTAFRAVTCRPIRDFGTDIDQTWGRGEEFGCTRIPDGRVEWHAVVNAPPGSRSADPLAEVRARFGGWHDPIPELLDATVQGTVLQHDIHELAAPLPGYVAGRLVLLGDAAHAMTPHLGQGASIALEDALVLAAVLAGTDDVDAALARYDLARRPRAEAVSRAARRTGRIGQQLQSRPAVALRNLAVRLTPARVALGEMVKHASWTPPAIPLPSKPVGTAA</sequence>
<organism evidence="5 6">
    <name type="scientific">Yinghuangia soli</name>
    <dbReference type="NCBI Taxonomy" id="2908204"/>
    <lineage>
        <taxon>Bacteria</taxon>
        <taxon>Bacillati</taxon>
        <taxon>Actinomycetota</taxon>
        <taxon>Actinomycetes</taxon>
        <taxon>Kitasatosporales</taxon>
        <taxon>Streptomycetaceae</taxon>
        <taxon>Yinghuangia</taxon>
    </lineage>
</organism>
<keyword evidence="1" id="KW-0560">Oxidoreductase</keyword>
<keyword evidence="6" id="KW-1185">Reference proteome</keyword>
<dbReference type="GO" id="GO:0004497">
    <property type="term" value="F:monooxygenase activity"/>
    <property type="evidence" value="ECO:0007669"/>
    <property type="project" value="UniProtKB-KW"/>
</dbReference>
<proteinExistence type="predicted"/>
<dbReference type="InterPro" id="IPR050493">
    <property type="entry name" value="FAD-dep_Monooxygenase_BioMet"/>
</dbReference>
<dbReference type="AlphaFoldDB" id="A0AA41Q6C4"/>
<dbReference type="Gene3D" id="3.50.50.60">
    <property type="entry name" value="FAD/NAD(P)-binding domain"/>
    <property type="match status" value="1"/>
</dbReference>
<gene>
    <name evidence="5" type="ORF">LZ495_35045</name>
</gene>
<evidence type="ECO:0000259" key="4">
    <source>
        <dbReference type="Pfam" id="PF01494"/>
    </source>
</evidence>
<dbReference type="Proteomes" id="UP001165378">
    <property type="component" value="Unassembled WGS sequence"/>
</dbReference>
<keyword evidence="3" id="KW-0812">Transmembrane</keyword>
<keyword evidence="3" id="KW-0472">Membrane</keyword>